<evidence type="ECO:0000313" key="3">
    <source>
        <dbReference type="Proteomes" id="UP000600865"/>
    </source>
</evidence>
<dbReference type="AlphaFoldDB" id="A0A918NDH1"/>
<organism evidence="2 3">
    <name type="scientific">Litorimonas cladophorae</name>
    <dbReference type="NCBI Taxonomy" id="1220491"/>
    <lineage>
        <taxon>Bacteria</taxon>
        <taxon>Pseudomonadati</taxon>
        <taxon>Pseudomonadota</taxon>
        <taxon>Alphaproteobacteria</taxon>
        <taxon>Maricaulales</taxon>
        <taxon>Robiginitomaculaceae</taxon>
    </lineage>
</organism>
<dbReference type="EMBL" id="BMYV01000001">
    <property type="protein sequence ID" value="GGX62236.1"/>
    <property type="molecule type" value="Genomic_DNA"/>
</dbReference>
<feature type="transmembrane region" description="Helical" evidence="1">
    <location>
        <begin position="42"/>
        <end position="60"/>
    </location>
</feature>
<proteinExistence type="predicted"/>
<evidence type="ECO:0000256" key="1">
    <source>
        <dbReference type="SAM" id="Phobius"/>
    </source>
</evidence>
<keyword evidence="3" id="KW-1185">Reference proteome</keyword>
<comment type="caution">
    <text evidence="2">The sequence shown here is derived from an EMBL/GenBank/DDBJ whole genome shotgun (WGS) entry which is preliminary data.</text>
</comment>
<keyword evidence="1" id="KW-0812">Transmembrane</keyword>
<accession>A0A918NDH1</accession>
<gene>
    <name evidence="2" type="ORF">GCM10011309_10240</name>
</gene>
<name>A0A918NDH1_9PROT</name>
<keyword evidence="1" id="KW-1133">Transmembrane helix</keyword>
<reference evidence="2 3" key="1">
    <citation type="journal article" date="2014" name="Int. J. Syst. Evol. Microbiol.">
        <title>Complete genome sequence of Corynebacterium casei LMG S-19264T (=DSM 44701T), isolated from a smear-ripened cheese.</title>
        <authorList>
            <consortium name="US DOE Joint Genome Institute (JGI-PGF)"/>
            <person name="Walter F."/>
            <person name="Albersmeier A."/>
            <person name="Kalinowski J."/>
            <person name="Ruckert C."/>
        </authorList>
    </citation>
    <scope>NUCLEOTIDE SEQUENCE [LARGE SCALE GENOMIC DNA]</scope>
    <source>
        <strain evidence="2 3">KCTC 23968</strain>
    </source>
</reference>
<keyword evidence="1" id="KW-0472">Membrane</keyword>
<protein>
    <submittedName>
        <fullName evidence="2">Uncharacterized protein</fullName>
    </submittedName>
</protein>
<dbReference type="Proteomes" id="UP000600865">
    <property type="component" value="Unassembled WGS sequence"/>
</dbReference>
<evidence type="ECO:0000313" key="2">
    <source>
        <dbReference type="EMBL" id="GGX62236.1"/>
    </source>
</evidence>
<feature type="transmembrane region" description="Helical" evidence="1">
    <location>
        <begin position="12"/>
        <end position="30"/>
    </location>
</feature>
<sequence>MVSGETLRMKAHLFIASGLLIAAIFFVRGLEALSEPGLGLREVYIVGGFLLAGFLIHAGLKERKARH</sequence>